<protein>
    <submittedName>
        <fullName evidence="2">Alpha/beta fold hydrolase</fullName>
    </submittedName>
</protein>
<keyword evidence="2" id="KW-0378">Hydrolase</keyword>
<dbReference type="InterPro" id="IPR000073">
    <property type="entry name" value="AB_hydrolase_1"/>
</dbReference>
<evidence type="ECO:0000313" key="3">
    <source>
        <dbReference type="Proteomes" id="UP000676885"/>
    </source>
</evidence>
<dbReference type="Pfam" id="PF12697">
    <property type="entry name" value="Abhydrolase_6"/>
    <property type="match status" value="1"/>
</dbReference>
<keyword evidence="3" id="KW-1185">Reference proteome</keyword>
<dbReference type="PANTHER" id="PTHR37017:SF11">
    <property type="entry name" value="ESTERASE_LIPASE_THIOESTERASE DOMAIN-CONTAINING PROTEIN"/>
    <property type="match status" value="1"/>
</dbReference>
<organism evidence="2 3">
    <name type="scientific">Arthrobacter jiangjiafuii</name>
    <dbReference type="NCBI Taxonomy" id="2817475"/>
    <lineage>
        <taxon>Bacteria</taxon>
        <taxon>Bacillati</taxon>
        <taxon>Actinomycetota</taxon>
        <taxon>Actinomycetes</taxon>
        <taxon>Micrococcales</taxon>
        <taxon>Micrococcaceae</taxon>
        <taxon>Arthrobacter</taxon>
    </lineage>
</organism>
<proteinExistence type="predicted"/>
<reference evidence="2 3" key="1">
    <citation type="submission" date="2021-05" db="EMBL/GenBank/DDBJ databases">
        <title>Novel species in genus Arthrobacter.</title>
        <authorList>
            <person name="Zhang G."/>
        </authorList>
    </citation>
    <scope>NUCLEOTIDE SEQUENCE [LARGE SCALE GENOMIC DNA]</scope>
    <source>
        <strain evidence="3">zg-ZUI227</strain>
    </source>
</reference>
<dbReference type="Gene3D" id="3.40.50.1820">
    <property type="entry name" value="alpha/beta hydrolase"/>
    <property type="match status" value="1"/>
</dbReference>
<dbReference type="InterPro" id="IPR052897">
    <property type="entry name" value="Sec-Metab_Biosynth_Hydrolase"/>
</dbReference>
<gene>
    <name evidence="2" type="ORF">KKR91_01680</name>
</gene>
<dbReference type="SUPFAM" id="SSF53474">
    <property type="entry name" value="alpha/beta-Hydrolases"/>
    <property type="match status" value="1"/>
</dbReference>
<evidence type="ECO:0000313" key="2">
    <source>
        <dbReference type="EMBL" id="QWC10392.1"/>
    </source>
</evidence>
<dbReference type="KEGG" id="ajg:KKR91_01680"/>
<dbReference type="RefSeq" id="WP_210231416.1">
    <property type="nucleotide sequence ID" value="NZ_CP076022.1"/>
</dbReference>
<dbReference type="AlphaFoldDB" id="A0A975M5R0"/>
<dbReference type="PANTHER" id="PTHR37017">
    <property type="entry name" value="AB HYDROLASE-1 DOMAIN-CONTAINING PROTEIN-RELATED"/>
    <property type="match status" value="1"/>
</dbReference>
<feature type="domain" description="AB hydrolase-1" evidence="1">
    <location>
        <begin position="10"/>
        <end position="236"/>
    </location>
</feature>
<accession>A0A975M5R0</accession>
<dbReference type="GO" id="GO:0016787">
    <property type="term" value="F:hydrolase activity"/>
    <property type="evidence" value="ECO:0007669"/>
    <property type="project" value="UniProtKB-KW"/>
</dbReference>
<dbReference type="EMBL" id="CP076022">
    <property type="protein sequence ID" value="QWC10392.1"/>
    <property type="molecule type" value="Genomic_DNA"/>
</dbReference>
<evidence type="ECO:0000259" key="1">
    <source>
        <dbReference type="Pfam" id="PF12697"/>
    </source>
</evidence>
<dbReference type="Proteomes" id="UP000676885">
    <property type="component" value="Chromosome"/>
</dbReference>
<dbReference type="InterPro" id="IPR029058">
    <property type="entry name" value="AB_hydrolase_fold"/>
</dbReference>
<name>A0A975M5R0_9MICC</name>
<sequence>MTTITSSPNIILIPGHWLGAWAWDEVLAHLNTSQSRATAMTLPGLDKDDPDRVVKTLDDQAAAVLDVFAGLGVSKEQPAVIVAHSGANFPVSLVLDRHPELVQRVVWVDSGPVAAGSIFAPDLPEGLEELPLPSFDVLGQQASLDGLSAEVLERFQSRAVPEPGPVLRQPLELTNDARRQVPTTLVCCSIPGAQVMELAGAGHAMFAETANLEHLDVVDLPTGHWPMWSRPRDLANAITSAASRTD</sequence>